<dbReference type="InterPro" id="IPR001807">
    <property type="entry name" value="ClC"/>
</dbReference>
<dbReference type="SMART" id="SM00116">
    <property type="entry name" value="CBS"/>
    <property type="match status" value="1"/>
</dbReference>
<dbReference type="Gene3D" id="1.10.3080.10">
    <property type="entry name" value="Clc chloride channel"/>
    <property type="match status" value="1"/>
</dbReference>
<feature type="domain" description="CBS" evidence="12">
    <location>
        <begin position="453"/>
        <end position="511"/>
    </location>
</feature>
<dbReference type="EMBL" id="BSDR01000001">
    <property type="protein sequence ID" value="GLI33239.1"/>
    <property type="molecule type" value="Genomic_DNA"/>
</dbReference>
<evidence type="ECO:0000256" key="9">
    <source>
        <dbReference type="ARBA" id="ARBA00023303"/>
    </source>
</evidence>
<feature type="transmembrane region" description="Helical" evidence="11">
    <location>
        <begin position="21"/>
        <end position="41"/>
    </location>
</feature>
<evidence type="ECO:0000256" key="2">
    <source>
        <dbReference type="ARBA" id="ARBA00022448"/>
    </source>
</evidence>
<keyword evidence="4 11" id="KW-1133">Transmembrane helix</keyword>
<name>A0A9W6CVE2_9BACT</name>
<dbReference type="CDD" id="cd00400">
    <property type="entry name" value="Voltage_gated_ClC"/>
    <property type="match status" value="1"/>
</dbReference>
<feature type="transmembrane region" description="Helical" evidence="11">
    <location>
        <begin position="366"/>
        <end position="391"/>
    </location>
</feature>
<keyword evidence="5" id="KW-0406">Ion transport</keyword>
<feature type="transmembrane region" description="Helical" evidence="11">
    <location>
        <begin position="397"/>
        <end position="414"/>
    </location>
</feature>
<dbReference type="PANTHER" id="PTHR43427">
    <property type="entry name" value="CHLORIDE CHANNEL PROTEIN CLC-E"/>
    <property type="match status" value="1"/>
</dbReference>
<dbReference type="Pfam" id="PF00654">
    <property type="entry name" value="Voltage_CLC"/>
    <property type="match status" value="1"/>
</dbReference>
<dbReference type="PANTHER" id="PTHR43427:SF6">
    <property type="entry name" value="CHLORIDE CHANNEL PROTEIN CLC-E"/>
    <property type="match status" value="1"/>
</dbReference>
<keyword evidence="6 11" id="KW-0472">Membrane</keyword>
<protein>
    <submittedName>
        <fullName evidence="13">Chloride channel protein</fullName>
    </submittedName>
</protein>
<gene>
    <name evidence="13" type="ORF">DAMNIGENAA_06720</name>
</gene>
<feature type="transmembrane region" description="Helical" evidence="11">
    <location>
        <begin position="275"/>
        <end position="295"/>
    </location>
</feature>
<feature type="transmembrane region" description="Helical" evidence="11">
    <location>
        <begin position="235"/>
        <end position="255"/>
    </location>
</feature>
<dbReference type="GO" id="GO:0005254">
    <property type="term" value="F:chloride channel activity"/>
    <property type="evidence" value="ECO:0007669"/>
    <property type="project" value="UniProtKB-KW"/>
</dbReference>
<evidence type="ECO:0000313" key="13">
    <source>
        <dbReference type="EMBL" id="GLI33239.1"/>
    </source>
</evidence>
<dbReference type="InterPro" id="IPR050368">
    <property type="entry name" value="ClC-type_chloride_channel"/>
</dbReference>
<dbReference type="Pfam" id="PF00571">
    <property type="entry name" value="CBS"/>
    <property type="match status" value="2"/>
</dbReference>
<keyword evidence="3 11" id="KW-0812">Transmembrane</keyword>
<evidence type="ECO:0000259" key="12">
    <source>
        <dbReference type="PROSITE" id="PS51371"/>
    </source>
</evidence>
<reference evidence="13" key="1">
    <citation type="submission" date="2022-12" db="EMBL/GenBank/DDBJ databases">
        <title>Reference genome sequencing for broad-spectrum identification of bacterial and archaeal isolates by mass spectrometry.</title>
        <authorList>
            <person name="Sekiguchi Y."/>
            <person name="Tourlousse D.M."/>
        </authorList>
    </citation>
    <scope>NUCLEOTIDE SEQUENCE</scope>
    <source>
        <strain evidence="13">ASRB1</strain>
    </source>
</reference>
<accession>A0A9W6CVE2</accession>
<dbReference type="Gene3D" id="3.10.580.10">
    <property type="entry name" value="CBS-domain"/>
    <property type="match status" value="1"/>
</dbReference>
<evidence type="ECO:0000256" key="10">
    <source>
        <dbReference type="PROSITE-ProRule" id="PRU00703"/>
    </source>
</evidence>
<evidence type="ECO:0000256" key="3">
    <source>
        <dbReference type="ARBA" id="ARBA00022692"/>
    </source>
</evidence>
<dbReference type="InterPro" id="IPR014743">
    <property type="entry name" value="Cl-channel_core"/>
</dbReference>
<comment type="caution">
    <text evidence="13">The sequence shown here is derived from an EMBL/GenBank/DDBJ whole genome shotgun (WGS) entry which is preliminary data.</text>
</comment>
<feature type="transmembrane region" description="Helical" evidence="11">
    <location>
        <begin position="65"/>
        <end position="85"/>
    </location>
</feature>
<evidence type="ECO:0000256" key="1">
    <source>
        <dbReference type="ARBA" id="ARBA00004141"/>
    </source>
</evidence>
<evidence type="ECO:0000313" key="14">
    <source>
        <dbReference type="Proteomes" id="UP001144372"/>
    </source>
</evidence>
<organism evidence="13 14">
    <name type="scientific">Desulforhabdus amnigena</name>
    <dbReference type="NCBI Taxonomy" id="40218"/>
    <lineage>
        <taxon>Bacteria</taxon>
        <taxon>Pseudomonadati</taxon>
        <taxon>Thermodesulfobacteriota</taxon>
        <taxon>Syntrophobacteria</taxon>
        <taxon>Syntrophobacterales</taxon>
        <taxon>Syntrophobacteraceae</taxon>
        <taxon>Desulforhabdus</taxon>
    </lineage>
</organism>
<keyword evidence="10" id="KW-0129">CBS domain</keyword>
<comment type="subcellular location">
    <subcellularLocation>
        <location evidence="1">Membrane</location>
        <topology evidence="1">Multi-pass membrane protein</topology>
    </subcellularLocation>
</comment>
<feature type="transmembrane region" description="Helical" evidence="11">
    <location>
        <begin position="307"/>
        <end position="327"/>
    </location>
</feature>
<proteinExistence type="predicted"/>
<feature type="transmembrane region" description="Helical" evidence="11">
    <location>
        <begin position="160"/>
        <end position="185"/>
    </location>
</feature>
<evidence type="ECO:0000256" key="6">
    <source>
        <dbReference type="ARBA" id="ARBA00023136"/>
    </source>
</evidence>
<dbReference type="Proteomes" id="UP001144372">
    <property type="component" value="Unassembled WGS sequence"/>
</dbReference>
<evidence type="ECO:0000256" key="8">
    <source>
        <dbReference type="ARBA" id="ARBA00023214"/>
    </source>
</evidence>
<dbReference type="AlphaFoldDB" id="A0A9W6CVE2"/>
<dbReference type="PROSITE" id="PS51371">
    <property type="entry name" value="CBS"/>
    <property type="match status" value="2"/>
</dbReference>
<dbReference type="InterPro" id="IPR000644">
    <property type="entry name" value="CBS_dom"/>
</dbReference>
<dbReference type="InterPro" id="IPR046342">
    <property type="entry name" value="CBS_dom_sf"/>
</dbReference>
<keyword evidence="9" id="KW-0407">Ion channel</keyword>
<feature type="transmembrane region" description="Helical" evidence="11">
    <location>
        <begin position="333"/>
        <end position="354"/>
    </location>
</feature>
<evidence type="ECO:0000256" key="4">
    <source>
        <dbReference type="ARBA" id="ARBA00022989"/>
    </source>
</evidence>
<dbReference type="SUPFAM" id="SSF81340">
    <property type="entry name" value="Clc chloride channel"/>
    <property type="match status" value="1"/>
</dbReference>
<keyword evidence="14" id="KW-1185">Reference proteome</keyword>
<keyword evidence="2" id="KW-0813">Transport</keyword>
<keyword evidence="7" id="KW-0869">Chloride channel</keyword>
<dbReference type="PRINTS" id="PR00762">
    <property type="entry name" value="CLCHANNEL"/>
</dbReference>
<evidence type="ECO:0000256" key="7">
    <source>
        <dbReference type="ARBA" id="ARBA00023173"/>
    </source>
</evidence>
<sequence length="597" mass="64830">MIWLQKQFLSVLRRLRISDQTFLILLAVIVGLVVGGGSFLFEKMLEFSNAFFWEILPKWLGENKLWIVLTPCLGAFLLVPFILLFPVDATKDGVPATMEAVALNNGLMRWSNSFLRMFMSAITLGSGGSGGSEGPIIQIGSSLASGVGQFLRVSGNRLRVIVACGAAAGLASIFNAPIAGVLFALEVVLGEFNVHSFSPIVISSVIATAFSRAYLKTGNVLTVLPYELHSAWEIIFYAVMGTVAGLISVGFIRWMQIAEQFFHHKVRLPRAVKPALGGLLVGGIGLFYPQIFGYSYVPITEAIYGQFVLSTLLALVVLKIVATGFTIGSGGSGGILCPSLFLGAVLGSACGDIFNRFFPHIVVTPGAYGVVGMGAMLGAVVQAPMTAIIMVFELTNAYTVILPMMTSCIVATLVQKSILQGSIYTLSLARRGIDIEAGREMGILSSLQVKDIMEFQFIKIPAHATYDAVLKRCLTNAGNYLYIVNDDDNLDGVVSFSDLKEFVFEEGLKDIVLARDLANQNVVYVTPDESLASALNKFSFIDMEQLPVVEANGTSRIIKGIITRNHLLKAYRQEMLKRVMIQEKHWNVSAMDDHPLP</sequence>
<keyword evidence="8" id="KW-0868">Chloride</keyword>
<evidence type="ECO:0000256" key="5">
    <source>
        <dbReference type="ARBA" id="ARBA00023065"/>
    </source>
</evidence>
<feature type="domain" description="CBS" evidence="12">
    <location>
        <begin position="518"/>
        <end position="578"/>
    </location>
</feature>
<evidence type="ECO:0000256" key="11">
    <source>
        <dbReference type="SAM" id="Phobius"/>
    </source>
</evidence>
<dbReference type="SUPFAM" id="SSF54631">
    <property type="entry name" value="CBS-domain pair"/>
    <property type="match status" value="1"/>
</dbReference>
<dbReference type="GO" id="GO:0034707">
    <property type="term" value="C:chloride channel complex"/>
    <property type="evidence" value="ECO:0007669"/>
    <property type="project" value="UniProtKB-KW"/>
</dbReference>